<proteinExistence type="predicted"/>
<comment type="caution">
    <text evidence="2">The sequence shown here is derived from an EMBL/GenBank/DDBJ whole genome shotgun (WGS) entry which is preliminary data.</text>
</comment>
<sequence>MGDRCSSSERREAGYRHRWRGEATAESEVGQRGEKHRIDTELTGEELVPRAWPYESSIFQTLHDVRRQLADSLLMGVAGRGFVIERYLLHGWERG</sequence>
<evidence type="ECO:0000256" key="1">
    <source>
        <dbReference type="SAM" id="MobiDB-lite"/>
    </source>
</evidence>
<organism evidence="2 3">
    <name type="scientific">Xylaria bambusicola</name>
    <dbReference type="NCBI Taxonomy" id="326684"/>
    <lineage>
        <taxon>Eukaryota</taxon>
        <taxon>Fungi</taxon>
        <taxon>Dikarya</taxon>
        <taxon>Ascomycota</taxon>
        <taxon>Pezizomycotina</taxon>
        <taxon>Sordariomycetes</taxon>
        <taxon>Xylariomycetidae</taxon>
        <taxon>Xylariales</taxon>
        <taxon>Xylariaceae</taxon>
        <taxon>Xylaria</taxon>
    </lineage>
</organism>
<keyword evidence="3" id="KW-1185">Reference proteome</keyword>
<gene>
    <name evidence="2" type="ORF">RRF57_012174</name>
</gene>
<evidence type="ECO:0000313" key="3">
    <source>
        <dbReference type="Proteomes" id="UP001305414"/>
    </source>
</evidence>
<name>A0AAN7UW24_9PEZI</name>
<dbReference type="AlphaFoldDB" id="A0AAN7UW24"/>
<reference evidence="2 3" key="1">
    <citation type="submission" date="2023-10" db="EMBL/GenBank/DDBJ databases">
        <title>Draft genome sequence of Xylaria bambusicola isolate GMP-LS, the root and basal stem rot pathogen of sugarcane in Indonesia.</title>
        <authorList>
            <person name="Selvaraj P."/>
            <person name="Muralishankar V."/>
            <person name="Muruganantham S."/>
            <person name="Sp S."/>
            <person name="Haryani S."/>
            <person name="Lau K.J.X."/>
            <person name="Naqvi N.I."/>
        </authorList>
    </citation>
    <scope>NUCLEOTIDE SEQUENCE [LARGE SCALE GENOMIC DNA]</scope>
    <source>
        <strain evidence="2">GMP-LS</strain>
    </source>
</reference>
<dbReference type="EMBL" id="JAWHQM010000070">
    <property type="protein sequence ID" value="KAK5636463.1"/>
    <property type="molecule type" value="Genomic_DNA"/>
</dbReference>
<evidence type="ECO:0000313" key="2">
    <source>
        <dbReference type="EMBL" id="KAK5636463.1"/>
    </source>
</evidence>
<dbReference type="Proteomes" id="UP001305414">
    <property type="component" value="Unassembled WGS sequence"/>
</dbReference>
<accession>A0AAN7UW24</accession>
<feature type="region of interest" description="Disordered" evidence="1">
    <location>
        <begin position="1"/>
        <end position="35"/>
    </location>
</feature>
<protein>
    <submittedName>
        <fullName evidence="2">Uncharacterized protein</fullName>
    </submittedName>
</protein>